<proteinExistence type="predicted"/>
<dbReference type="RefSeq" id="WP_104510548.1">
    <property type="nucleotide sequence ID" value="NZ_JACIGC010000006.1"/>
</dbReference>
<comment type="caution">
    <text evidence="1">The sequence shown here is derived from an EMBL/GenBank/DDBJ whole genome shotgun (WGS) entry which is preliminary data.</text>
</comment>
<sequence length="105" mass="11263">MFKKGKSSASPAHTRAVPIEDEGQATLHEALAAAEADLRYDEAETEAEPVGSAEDTARYIADMVGALAAMAGDARLDLLTYLLNMARVEAELQARQTEEPEQADD</sequence>
<organism evidence="1 2">
    <name type="scientific">Rhodoblastus sphagnicola</name>
    <dbReference type="NCBI Taxonomy" id="333368"/>
    <lineage>
        <taxon>Bacteria</taxon>
        <taxon>Pseudomonadati</taxon>
        <taxon>Pseudomonadota</taxon>
        <taxon>Alphaproteobacteria</taxon>
        <taxon>Hyphomicrobiales</taxon>
        <taxon>Rhodoblastaceae</taxon>
        <taxon>Rhodoblastus</taxon>
    </lineage>
</organism>
<accession>A0A2S6MVQ2</accession>
<dbReference type="EMBL" id="NHSJ01000134">
    <property type="protein sequence ID" value="PPQ26429.1"/>
    <property type="molecule type" value="Genomic_DNA"/>
</dbReference>
<dbReference type="Proteomes" id="UP000239089">
    <property type="component" value="Unassembled WGS sequence"/>
</dbReference>
<keyword evidence="2" id="KW-1185">Reference proteome</keyword>
<gene>
    <name evidence="1" type="ORF">CCR94_22630</name>
</gene>
<protein>
    <submittedName>
        <fullName evidence="1">Uncharacterized protein</fullName>
    </submittedName>
</protein>
<dbReference type="AlphaFoldDB" id="A0A2S6MVQ2"/>
<dbReference type="OrthoDB" id="8456023at2"/>
<reference evidence="1 2" key="1">
    <citation type="journal article" date="2018" name="Arch. Microbiol.">
        <title>New insights into the metabolic potential of the phototrophic purple bacterium Rhodopila globiformis DSM 161(T) from its draft genome sequence and evidence for a vanadium-dependent nitrogenase.</title>
        <authorList>
            <person name="Imhoff J.F."/>
            <person name="Rahn T."/>
            <person name="Kunzel S."/>
            <person name="Neulinger S.C."/>
        </authorList>
    </citation>
    <scope>NUCLEOTIDE SEQUENCE [LARGE SCALE GENOMIC DNA]</scope>
    <source>
        <strain evidence="1 2">DSM 16996</strain>
    </source>
</reference>
<evidence type="ECO:0000313" key="2">
    <source>
        <dbReference type="Proteomes" id="UP000239089"/>
    </source>
</evidence>
<name>A0A2S6MVQ2_9HYPH</name>
<evidence type="ECO:0000313" key="1">
    <source>
        <dbReference type="EMBL" id="PPQ26429.1"/>
    </source>
</evidence>